<protein>
    <recommendedName>
        <fullName evidence="4">ADP-ribosyl cyclase/cyclic ADP-ribose hydrolase</fullName>
    </recommendedName>
</protein>
<evidence type="ECO:0000256" key="1">
    <source>
        <dbReference type="SAM" id="SignalP"/>
    </source>
</evidence>
<dbReference type="Pfam" id="PF15882">
    <property type="entry name" value="DUF4735"/>
    <property type="match status" value="1"/>
</dbReference>
<dbReference type="PANTHER" id="PTHR33539:SF1">
    <property type="entry name" value="UPF0764 PROTEIN C16ORF89"/>
    <property type="match status" value="1"/>
</dbReference>
<dbReference type="InterPro" id="IPR031751">
    <property type="entry name" value="DUF4735"/>
</dbReference>
<organism evidence="2 3">
    <name type="scientific">Ceutorhynchus assimilis</name>
    <name type="common">cabbage seed weevil</name>
    <dbReference type="NCBI Taxonomy" id="467358"/>
    <lineage>
        <taxon>Eukaryota</taxon>
        <taxon>Metazoa</taxon>
        <taxon>Ecdysozoa</taxon>
        <taxon>Arthropoda</taxon>
        <taxon>Hexapoda</taxon>
        <taxon>Insecta</taxon>
        <taxon>Pterygota</taxon>
        <taxon>Neoptera</taxon>
        <taxon>Endopterygota</taxon>
        <taxon>Coleoptera</taxon>
        <taxon>Polyphaga</taxon>
        <taxon>Cucujiformia</taxon>
        <taxon>Curculionidae</taxon>
        <taxon>Ceutorhynchinae</taxon>
        <taxon>Ceutorhynchus</taxon>
    </lineage>
</organism>
<evidence type="ECO:0000313" key="2">
    <source>
        <dbReference type="EMBL" id="CAG9773837.1"/>
    </source>
</evidence>
<dbReference type="Proteomes" id="UP001152799">
    <property type="component" value="Chromosome 9"/>
</dbReference>
<dbReference type="OrthoDB" id="5949187at2759"/>
<accession>A0A9N9N006</accession>
<feature type="signal peptide" evidence="1">
    <location>
        <begin position="1"/>
        <end position="19"/>
    </location>
</feature>
<dbReference type="GO" id="GO:0016020">
    <property type="term" value="C:membrane"/>
    <property type="evidence" value="ECO:0007669"/>
    <property type="project" value="TreeGrafter"/>
</dbReference>
<dbReference type="EMBL" id="OU892285">
    <property type="protein sequence ID" value="CAG9773837.1"/>
    <property type="molecule type" value="Genomic_DNA"/>
</dbReference>
<evidence type="ECO:0000313" key="3">
    <source>
        <dbReference type="Proteomes" id="UP001152799"/>
    </source>
</evidence>
<sequence>MSSKETTLVLLLLVFSVQCDQILDFKVITAVRHGIENALNYIESNLYRSMVDVTLGVAFVKAFMKDSYKNGSHIMDPSSLRIMNRCDNVLAKASQFFSTTEENGSDWKFKNLIYNDIWTKSMDYKPKNSLKTKKNPDKISPQIIFYRENYSDHCIFEIVNATNQKDYRQCPVSRSCWDTFYKNAKGNGYFLTHKLLILQIAKARKCIINAYYYKKQVTEICTFIKYDATYYTGSQDEKFDLFLEQILLCGYEGFTDFIRNDWLFRILKSQRDSGCFKDKLLDKNKSRIKRDAVLFEDGCSDHTTTLGAGVLGLYYNYIIKKEFIGM</sequence>
<name>A0A9N9N006_9CUCU</name>
<feature type="chain" id="PRO_5040400498" description="ADP-ribosyl cyclase/cyclic ADP-ribose hydrolase" evidence="1">
    <location>
        <begin position="20"/>
        <end position="326"/>
    </location>
</feature>
<dbReference type="AlphaFoldDB" id="A0A9N9N006"/>
<keyword evidence="3" id="KW-1185">Reference proteome</keyword>
<gene>
    <name evidence="2" type="ORF">CEUTPL_LOCUS14223</name>
</gene>
<dbReference type="GO" id="GO:0005829">
    <property type="term" value="C:cytosol"/>
    <property type="evidence" value="ECO:0007669"/>
    <property type="project" value="TreeGrafter"/>
</dbReference>
<dbReference type="PANTHER" id="PTHR33539">
    <property type="entry name" value="UPF0764 PROTEIN C16ORF89"/>
    <property type="match status" value="1"/>
</dbReference>
<keyword evidence="1" id="KW-0732">Signal</keyword>
<evidence type="ECO:0008006" key="4">
    <source>
        <dbReference type="Google" id="ProtNLM"/>
    </source>
</evidence>
<proteinExistence type="predicted"/>
<reference evidence="2" key="1">
    <citation type="submission" date="2022-01" db="EMBL/GenBank/DDBJ databases">
        <authorList>
            <person name="King R."/>
        </authorList>
    </citation>
    <scope>NUCLEOTIDE SEQUENCE</scope>
</reference>